<feature type="compositionally biased region" description="Polar residues" evidence="1">
    <location>
        <begin position="32"/>
        <end position="59"/>
    </location>
</feature>
<dbReference type="AlphaFoldDB" id="A0AAV0AXV4"/>
<evidence type="ECO:0000256" key="1">
    <source>
        <dbReference type="SAM" id="MobiDB-lite"/>
    </source>
</evidence>
<name>A0AAV0AXV4_PHAPC</name>
<protein>
    <submittedName>
        <fullName evidence="2">Expressed protein</fullName>
    </submittedName>
</protein>
<accession>A0AAV0AXV4</accession>
<dbReference type="EMBL" id="CALTRL010001691">
    <property type="protein sequence ID" value="CAH7673426.1"/>
    <property type="molecule type" value="Genomic_DNA"/>
</dbReference>
<organism evidence="2 3">
    <name type="scientific">Phakopsora pachyrhizi</name>
    <name type="common">Asian soybean rust disease fungus</name>
    <dbReference type="NCBI Taxonomy" id="170000"/>
    <lineage>
        <taxon>Eukaryota</taxon>
        <taxon>Fungi</taxon>
        <taxon>Dikarya</taxon>
        <taxon>Basidiomycota</taxon>
        <taxon>Pucciniomycotina</taxon>
        <taxon>Pucciniomycetes</taxon>
        <taxon>Pucciniales</taxon>
        <taxon>Phakopsoraceae</taxon>
        <taxon>Phakopsora</taxon>
    </lineage>
</organism>
<evidence type="ECO:0000313" key="2">
    <source>
        <dbReference type="EMBL" id="CAH7673426.1"/>
    </source>
</evidence>
<dbReference type="Proteomes" id="UP001153365">
    <property type="component" value="Unassembled WGS sequence"/>
</dbReference>
<reference evidence="2" key="1">
    <citation type="submission" date="2022-06" db="EMBL/GenBank/DDBJ databases">
        <authorList>
            <consortium name="SYNGENTA / RWTH Aachen University"/>
        </authorList>
    </citation>
    <scope>NUCLEOTIDE SEQUENCE</scope>
</reference>
<feature type="region of interest" description="Disordered" evidence="1">
    <location>
        <begin position="29"/>
        <end position="72"/>
    </location>
</feature>
<proteinExistence type="predicted"/>
<keyword evidence="3" id="KW-1185">Reference proteome</keyword>
<feature type="compositionally biased region" description="Basic and acidic residues" evidence="1">
    <location>
        <begin position="520"/>
        <end position="549"/>
    </location>
</feature>
<comment type="caution">
    <text evidence="2">The sequence shown here is derived from an EMBL/GenBank/DDBJ whole genome shotgun (WGS) entry which is preliminary data.</text>
</comment>
<gene>
    <name evidence="2" type="ORF">PPACK8108_LOCUS8283</name>
</gene>
<sequence length="652" mass="75646">MSHDSLDDDGMRKVSRNLSGWSVGLSHEDLLSDQSSDEQNLARNTSSYENLYSESTSNPLDIGEVEEEGTNQFLETPWTIARRLAPTRRSKNIWLTRSVPKNESHHKKIGKGKWKDTGLQKHEVDLERSSISQSNKFYHRESPIPEFERLDEPVNQNEPTTSGGAVDSNEFQLFPNLDRYHDNLEKISHGPHDPHDIDWSHSQRLDSAENFEQEEEDSFQVPEVTNSNVSYPESEIFLRGTEGDDFVMIPQDPWKNSLPRRDVSYKQASESGQPKAIDFQTRSIEDFDDTSDKQLEGEPNFDYSNFDYDHYEYPHRGEGTNLDEYRTYPGSSTEFRYAHAIDDLEYMGSKSSTKSLHELRKSSPLWSLHPTLDNFACESDSTKQKFYHLNNNPGHDPRDTYEPPQNGFNFIYKEPQSSFQNRLKPIKRCRAGRLSDYAKRSAQRAPVYARGSTRVKDYPEVHFFKPNKLAPDHDVEPMQRLKNWKATEGSKDNSKRPGSPPELMKPAITSMFIPSMSMNEFRRSLKPGSKDERRRPTKKHTEFIAEKSTKNFQDTGKSSLHDQDLKDSSYCSERNIREEERKKRDSLDIIEVEPRDERLPSNSITVALKDEIMNLSNCTKARRAIEYVMKRNVGWPVQFRKLFKNGRTRKYI</sequence>
<feature type="region of interest" description="Disordered" evidence="1">
    <location>
        <begin position="483"/>
        <end position="566"/>
    </location>
</feature>
<evidence type="ECO:0000313" key="3">
    <source>
        <dbReference type="Proteomes" id="UP001153365"/>
    </source>
</evidence>